<dbReference type="Proteomes" id="UP000788993">
    <property type="component" value="Unassembled WGS sequence"/>
</dbReference>
<proteinExistence type="predicted"/>
<name>A0A9P8TBE8_9ASCO</name>
<comment type="caution">
    <text evidence="1">The sequence shown here is derived from an EMBL/GenBank/DDBJ whole genome shotgun (WGS) entry which is preliminary data.</text>
</comment>
<dbReference type="EMBL" id="JAEUBD010000710">
    <property type="protein sequence ID" value="KAH3672931.1"/>
    <property type="molecule type" value="Genomic_DNA"/>
</dbReference>
<reference evidence="1" key="1">
    <citation type="journal article" date="2021" name="Open Biol.">
        <title>Shared evolutionary footprints suggest mitochondrial oxidative damage underlies multiple complex I losses in fungi.</title>
        <authorList>
            <person name="Schikora-Tamarit M.A."/>
            <person name="Marcet-Houben M."/>
            <person name="Nosek J."/>
            <person name="Gabaldon T."/>
        </authorList>
    </citation>
    <scope>NUCLEOTIDE SEQUENCE</scope>
    <source>
        <strain evidence="1">NCAIM Y.01608</strain>
    </source>
</reference>
<reference evidence="1" key="2">
    <citation type="submission" date="2021-01" db="EMBL/GenBank/DDBJ databases">
        <authorList>
            <person name="Schikora-Tamarit M.A."/>
        </authorList>
    </citation>
    <scope>NUCLEOTIDE SEQUENCE</scope>
    <source>
        <strain evidence="1">NCAIM Y.01608</strain>
    </source>
</reference>
<gene>
    <name evidence="1" type="ORF">OGATHE_002167</name>
</gene>
<evidence type="ECO:0000313" key="2">
    <source>
        <dbReference type="Proteomes" id="UP000788993"/>
    </source>
</evidence>
<protein>
    <submittedName>
        <fullName evidence="1">Uncharacterized protein</fullName>
    </submittedName>
</protein>
<evidence type="ECO:0000313" key="1">
    <source>
        <dbReference type="EMBL" id="KAH3672931.1"/>
    </source>
</evidence>
<sequence>MKLIKRFNDRIDKCLISFLLNKGFLAKDPGLKTRFENKFNYLVEKSRKQRQGGIIDVDIDDDDDEVKEIKRQKLEAIQQNDMMFYNESRIARSND</sequence>
<organism evidence="1 2">
    <name type="scientific">Ogataea polymorpha</name>
    <dbReference type="NCBI Taxonomy" id="460523"/>
    <lineage>
        <taxon>Eukaryota</taxon>
        <taxon>Fungi</taxon>
        <taxon>Dikarya</taxon>
        <taxon>Ascomycota</taxon>
        <taxon>Saccharomycotina</taxon>
        <taxon>Pichiomycetes</taxon>
        <taxon>Pichiales</taxon>
        <taxon>Pichiaceae</taxon>
        <taxon>Ogataea</taxon>
    </lineage>
</organism>
<accession>A0A9P8TBE8</accession>
<dbReference type="AlphaFoldDB" id="A0A9P8TBE8"/>
<keyword evidence="2" id="KW-1185">Reference proteome</keyword>
<feature type="non-terminal residue" evidence="1">
    <location>
        <position position="95"/>
    </location>
</feature>